<evidence type="ECO:0000313" key="1">
    <source>
        <dbReference type="EMBL" id="KAF7270868.1"/>
    </source>
</evidence>
<reference evidence="1" key="1">
    <citation type="submission" date="2020-08" db="EMBL/GenBank/DDBJ databases">
        <title>Genome sequencing and assembly of the red palm weevil Rhynchophorus ferrugineus.</title>
        <authorList>
            <person name="Dias G.B."/>
            <person name="Bergman C.M."/>
            <person name="Manee M."/>
        </authorList>
    </citation>
    <scope>NUCLEOTIDE SEQUENCE</scope>
    <source>
        <strain evidence="1">AA-2017</strain>
        <tissue evidence="1">Whole larva</tissue>
    </source>
</reference>
<dbReference type="EMBL" id="JAACXV010014049">
    <property type="protein sequence ID" value="KAF7270868.1"/>
    <property type="molecule type" value="Genomic_DNA"/>
</dbReference>
<evidence type="ECO:0000313" key="2">
    <source>
        <dbReference type="Proteomes" id="UP000625711"/>
    </source>
</evidence>
<keyword evidence="2" id="KW-1185">Reference proteome</keyword>
<name>A0A834M573_RHYFE</name>
<accession>A0A834M573</accession>
<protein>
    <submittedName>
        <fullName evidence="1">Uncharacterized protein</fullName>
    </submittedName>
</protein>
<organism evidence="1 2">
    <name type="scientific">Rhynchophorus ferrugineus</name>
    <name type="common">Red palm weevil</name>
    <name type="synonym">Curculio ferrugineus</name>
    <dbReference type="NCBI Taxonomy" id="354439"/>
    <lineage>
        <taxon>Eukaryota</taxon>
        <taxon>Metazoa</taxon>
        <taxon>Ecdysozoa</taxon>
        <taxon>Arthropoda</taxon>
        <taxon>Hexapoda</taxon>
        <taxon>Insecta</taxon>
        <taxon>Pterygota</taxon>
        <taxon>Neoptera</taxon>
        <taxon>Endopterygota</taxon>
        <taxon>Coleoptera</taxon>
        <taxon>Polyphaga</taxon>
        <taxon>Cucujiformia</taxon>
        <taxon>Curculionidae</taxon>
        <taxon>Dryophthorinae</taxon>
        <taxon>Rhynchophorus</taxon>
    </lineage>
</organism>
<dbReference type="AlphaFoldDB" id="A0A834M573"/>
<sequence>MLKSPVVIGNKPLLVLQTRLPIKDSASPSKIGRIKGGVGQFTIIDLSGAATAAALRHTCKTDRSDGRRKARANFRTRLRKINAHFRRGSTSPTPRCPSAAYFTVLPKAEIPPMSACRINRWIKSGKLARDESKRSPRPILDACVRERGEEGDC</sequence>
<proteinExistence type="predicted"/>
<gene>
    <name evidence="1" type="ORF">GWI33_016172</name>
</gene>
<dbReference type="Proteomes" id="UP000625711">
    <property type="component" value="Unassembled WGS sequence"/>
</dbReference>
<comment type="caution">
    <text evidence="1">The sequence shown here is derived from an EMBL/GenBank/DDBJ whole genome shotgun (WGS) entry which is preliminary data.</text>
</comment>